<name>A0A564ZHU5_9BACT</name>
<evidence type="ECO:0000313" key="2">
    <source>
        <dbReference type="Proteomes" id="UP000334340"/>
    </source>
</evidence>
<dbReference type="SUPFAM" id="SSF47598">
    <property type="entry name" value="Ribbon-helix-helix"/>
    <property type="match status" value="1"/>
</dbReference>
<dbReference type="GO" id="GO:0006355">
    <property type="term" value="P:regulation of DNA-templated transcription"/>
    <property type="evidence" value="ECO:0007669"/>
    <property type="project" value="InterPro"/>
</dbReference>
<reference evidence="1 2" key="1">
    <citation type="submission" date="2019-07" db="EMBL/GenBank/DDBJ databases">
        <authorList>
            <person name="Cremers G."/>
        </authorList>
    </citation>
    <scope>NUCLEOTIDE SEQUENCE [LARGE SCALE GENOMIC DNA]</scope>
</reference>
<protein>
    <recommendedName>
        <fullName evidence="3">CopG family transcriptional regulator</fullName>
    </recommendedName>
</protein>
<dbReference type="AlphaFoldDB" id="A0A564ZHU5"/>
<dbReference type="InterPro" id="IPR010985">
    <property type="entry name" value="Ribbon_hlx_hlx"/>
</dbReference>
<sequence>MGQNITLRLDKELIRKAKVLAAQQGTSVSGLLTRHLEQLINEEGVYETSRQYALALLERGLHLGGKIPCPREQWHDR</sequence>
<dbReference type="Pfam" id="PF19891">
    <property type="entry name" value="DUF6364"/>
    <property type="match status" value="1"/>
</dbReference>
<keyword evidence="2" id="KW-1185">Reference proteome</keyword>
<dbReference type="InterPro" id="IPR045944">
    <property type="entry name" value="DUF6364"/>
</dbReference>
<evidence type="ECO:0000313" key="1">
    <source>
        <dbReference type="EMBL" id="VUZ84487.1"/>
    </source>
</evidence>
<accession>A0A564ZHU5</accession>
<evidence type="ECO:0008006" key="3">
    <source>
        <dbReference type="Google" id="ProtNLM"/>
    </source>
</evidence>
<dbReference type="EMBL" id="CABIKM010000014">
    <property type="protein sequence ID" value="VUZ84487.1"/>
    <property type="molecule type" value="Genomic_DNA"/>
</dbReference>
<proteinExistence type="predicted"/>
<dbReference type="Proteomes" id="UP000334340">
    <property type="component" value="Unassembled WGS sequence"/>
</dbReference>
<gene>
    <name evidence="1" type="ORF">MELA_00860</name>
</gene>
<organism evidence="1 2">
    <name type="scientific">Candidatus Methylomirabilis lanthanidiphila</name>
    <dbReference type="NCBI Taxonomy" id="2211376"/>
    <lineage>
        <taxon>Bacteria</taxon>
        <taxon>Candidatus Methylomirabilota</taxon>
        <taxon>Candidatus Methylomirabilia</taxon>
        <taxon>Candidatus Methylomirabilales</taxon>
        <taxon>Candidatus Methylomirabilaceae</taxon>
        <taxon>Candidatus Methylomirabilis</taxon>
    </lineage>
</organism>